<evidence type="ECO:0000256" key="1">
    <source>
        <dbReference type="ARBA" id="ARBA00004141"/>
    </source>
</evidence>
<evidence type="ECO:0000256" key="2">
    <source>
        <dbReference type="ARBA" id="ARBA00006528"/>
    </source>
</evidence>
<dbReference type="OrthoDB" id="203097at2759"/>
<protein>
    <submittedName>
        <fullName evidence="9">Putative ileal sodium/bile acid cotransporter-like</fullName>
    </submittedName>
</protein>
<keyword evidence="4" id="KW-0769">Symport</keyword>
<evidence type="ECO:0000313" key="9">
    <source>
        <dbReference type="EMBL" id="ROT73219.1"/>
    </source>
</evidence>
<feature type="transmembrane region" description="Helical" evidence="8">
    <location>
        <begin position="152"/>
        <end position="175"/>
    </location>
</feature>
<dbReference type="AlphaFoldDB" id="A0A3R7MZ88"/>
<gene>
    <name evidence="9" type="ORF">C7M84_008356</name>
</gene>
<dbReference type="InterPro" id="IPR038770">
    <property type="entry name" value="Na+/solute_symporter_sf"/>
</dbReference>
<keyword evidence="4" id="KW-0813">Transport</keyword>
<keyword evidence="3 8" id="KW-0812">Transmembrane</keyword>
<reference evidence="9 10" key="2">
    <citation type="submission" date="2019-01" db="EMBL/GenBank/DDBJ databases">
        <title>The decoding of complex shrimp genome reveals the adaptation for benthos swimmer, frequently molting mechanism and breeding impact on genome.</title>
        <authorList>
            <person name="Sun Y."/>
            <person name="Gao Y."/>
            <person name="Yu Y."/>
        </authorList>
    </citation>
    <scope>NUCLEOTIDE SEQUENCE [LARGE SCALE GENOMIC DNA]</scope>
    <source>
        <tissue evidence="9">Muscle</tissue>
    </source>
</reference>
<evidence type="ECO:0000256" key="8">
    <source>
        <dbReference type="SAM" id="Phobius"/>
    </source>
</evidence>
<feature type="compositionally biased region" description="Low complexity" evidence="7">
    <location>
        <begin position="298"/>
        <end position="309"/>
    </location>
</feature>
<evidence type="ECO:0000256" key="6">
    <source>
        <dbReference type="ARBA" id="ARBA00023136"/>
    </source>
</evidence>
<feature type="region of interest" description="Disordered" evidence="7">
    <location>
        <begin position="293"/>
        <end position="318"/>
    </location>
</feature>
<comment type="caution">
    <text evidence="9">The sequence shown here is derived from an EMBL/GenBank/DDBJ whole genome shotgun (WGS) entry which is preliminary data.</text>
</comment>
<dbReference type="PANTHER" id="PTHR10361">
    <property type="entry name" value="SODIUM-BILE ACID COTRANSPORTER"/>
    <property type="match status" value="1"/>
</dbReference>
<proteinExistence type="inferred from homology"/>
<dbReference type="Proteomes" id="UP000283509">
    <property type="component" value="Unassembled WGS sequence"/>
</dbReference>
<feature type="transmembrane region" description="Helical" evidence="8">
    <location>
        <begin position="118"/>
        <end position="140"/>
    </location>
</feature>
<evidence type="ECO:0000256" key="5">
    <source>
        <dbReference type="ARBA" id="ARBA00022989"/>
    </source>
</evidence>
<dbReference type="InterPro" id="IPR002657">
    <property type="entry name" value="BilAc:Na_symport/Acr3"/>
</dbReference>
<evidence type="ECO:0000256" key="4">
    <source>
        <dbReference type="ARBA" id="ARBA00022847"/>
    </source>
</evidence>
<keyword evidence="6 8" id="KW-0472">Membrane</keyword>
<dbReference type="GO" id="GO:0008508">
    <property type="term" value="F:bile acid:sodium symporter activity"/>
    <property type="evidence" value="ECO:0007669"/>
    <property type="project" value="TreeGrafter"/>
</dbReference>
<dbReference type="Pfam" id="PF01758">
    <property type="entry name" value="SBF"/>
    <property type="match status" value="1"/>
</dbReference>
<feature type="transmembrane region" description="Helical" evidence="8">
    <location>
        <begin position="81"/>
        <end position="106"/>
    </location>
</feature>
<comment type="subcellular location">
    <subcellularLocation>
        <location evidence="1">Membrane</location>
        <topology evidence="1">Multi-pass membrane protein</topology>
    </subcellularLocation>
</comment>
<sequence>MPFLCPPSLPFPSLAISLSSAPRLTLPFPCIPLSPLHSPAFPCLLLTHPHAPALLQCPSPYPPCLHFCHPFYNLTLSSLRIYSIMMTAVSALIAFGAMPFNLWIYTHRWTSEDLKVPYVHILASLALVALPSILGMLIRYKSKKWGGRIKKGCGILGWVLVVASAAMLLSIYWKVLLNADLRLLAAAALLPGGGCLIAYIVAKIICFSHKVCRTIGIETGCQNMPVATNIMLLSFQNPKVRVQLVTFPLLYAICQLSMIFVFIGLFHLYRFWWGRSSEEDEAVVIRRKLNEAPEDQNTSPGPTTPTSLTFRTSIPLPDHLSPERYKEAYPDFHEIDFLMENYTNKR</sequence>
<dbReference type="GO" id="GO:0016020">
    <property type="term" value="C:membrane"/>
    <property type="evidence" value="ECO:0007669"/>
    <property type="project" value="UniProtKB-SubCell"/>
</dbReference>
<feature type="transmembrane region" description="Helical" evidence="8">
    <location>
        <begin position="249"/>
        <end position="269"/>
    </location>
</feature>
<keyword evidence="5 8" id="KW-1133">Transmembrane helix</keyword>
<dbReference type="PANTHER" id="PTHR10361:SF28">
    <property type="entry name" value="P3 PROTEIN-RELATED"/>
    <property type="match status" value="1"/>
</dbReference>
<keyword evidence="10" id="KW-1185">Reference proteome</keyword>
<evidence type="ECO:0000256" key="3">
    <source>
        <dbReference type="ARBA" id="ARBA00022692"/>
    </source>
</evidence>
<dbReference type="Gene3D" id="1.20.1530.20">
    <property type="match status" value="1"/>
</dbReference>
<accession>A0A3R7MZ88</accession>
<dbReference type="EMBL" id="QCYY01002052">
    <property type="protein sequence ID" value="ROT73219.1"/>
    <property type="molecule type" value="Genomic_DNA"/>
</dbReference>
<evidence type="ECO:0000313" key="10">
    <source>
        <dbReference type="Proteomes" id="UP000283509"/>
    </source>
</evidence>
<evidence type="ECO:0000256" key="7">
    <source>
        <dbReference type="SAM" id="MobiDB-lite"/>
    </source>
</evidence>
<name>A0A3R7MZ88_PENVA</name>
<organism evidence="9 10">
    <name type="scientific">Penaeus vannamei</name>
    <name type="common">Whiteleg shrimp</name>
    <name type="synonym">Litopenaeus vannamei</name>
    <dbReference type="NCBI Taxonomy" id="6689"/>
    <lineage>
        <taxon>Eukaryota</taxon>
        <taxon>Metazoa</taxon>
        <taxon>Ecdysozoa</taxon>
        <taxon>Arthropoda</taxon>
        <taxon>Crustacea</taxon>
        <taxon>Multicrustacea</taxon>
        <taxon>Malacostraca</taxon>
        <taxon>Eumalacostraca</taxon>
        <taxon>Eucarida</taxon>
        <taxon>Decapoda</taxon>
        <taxon>Dendrobranchiata</taxon>
        <taxon>Penaeoidea</taxon>
        <taxon>Penaeidae</taxon>
        <taxon>Penaeus</taxon>
    </lineage>
</organism>
<comment type="similarity">
    <text evidence="2">Belongs to the bile acid:sodium symporter (BASS) (TC 2.A.28) family.</text>
</comment>
<dbReference type="InterPro" id="IPR004710">
    <property type="entry name" value="Bilac:Na_transpt"/>
</dbReference>
<feature type="transmembrane region" description="Helical" evidence="8">
    <location>
        <begin position="181"/>
        <end position="201"/>
    </location>
</feature>
<reference evidence="9 10" key="1">
    <citation type="submission" date="2018-04" db="EMBL/GenBank/DDBJ databases">
        <authorList>
            <person name="Zhang X."/>
            <person name="Yuan J."/>
            <person name="Li F."/>
            <person name="Xiang J."/>
        </authorList>
    </citation>
    <scope>NUCLEOTIDE SEQUENCE [LARGE SCALE GENOMIC DNA]</scope>
    <source>
        <tissue evidence="9">Muscle</tissue>
    </source>
</reference>